<dbReference type="InterPro" id="IPR003778">
    <property type="entry name" value="CT_A_B"/>
</dbReference>
<dbReference type="Pfam" id="PF02626">
    <property type="entry name" value="CT_A_B"/>
    <property type="match status" value="1"/>
</dbReference>
<protein>
    <submittedName>
        <fullName evidence="5">Biotin-dependent carboxyltransferase family protein</fullName>
    </submittedName>
</protein>
<name>A0ABT3A5H1_9ALTE</name>
<dbReference type="InterPro" id="IPR029000">
    <property type="entry name" value="Cyclophilin-like_dom_sf"/>
</dbReference>
<dbReference type="NCBIfam" id="TIGR00724">
    <property type="entry name" value="urea_amlyse_rel"/>
    <property type="match status" value="1"/>
</dbReference>
<dbReference type="Proteomes" id="UP001652504">
    <property type="component" value="Unassembled WGS sequence"/>
</dbReference>
<keyword evidence="1" id="KW-0547">Nucleotide-binding</keyword>
<sequence length="320" mass="34122">MIEIISVSGQALIVGAQRERVASMGITAAGASDQTAFNLANRLCSNDANSAGIEILFGSLSFIAHKTCFIAVTGAMSDIHKDHTAVAMNRTVQLDAGSRVDIACPTLGMRAYLAVSEGFDVPAIFGSPTTSQREKLGGVDSVGSLLKAGDKLPLSAQVGSVRRLYRMPLHEESLTSTSLTSAPITLRVVEGFQAHEFSPVSRATFYASTYTVTPDANRMGVRLQGAQIGWDKRGLVSEGITRGAVQIPPNGQPIVMMAEYQTIGGYPKLGSVFSHDVDKLAQCRPGDLVVFSPISIENAHNLLNLRAFAQRNIHLLPIPE</sequence>
<evidence type="ECO:0000259" key="4">
    <source>
        <dbReference type="SMART" id="SM00797"/>
    </source>
</evidence>
<gene>
    <name evidence="5" type="ORF">OE749_04395</name>
</gene>
<evidence type="ECO:0000256" key="2">
    <source>
        <dbReference type="ARBA" id="ARBA00022801"/>
    </source>
</evidence>
<dbReference type="InterPro" id="IPR052708">
    <property type="entry name" value="PxpC"/>
</dbReference>
<evidence type="ECO:0000313" key="6">
    <source>
        <dbReference type="Proteomes" id="UP001652504"/>
    </source>
</evidence>
<dbReference type="SUPFAM" id="SSF50891">
    <property type="entry name" value="Cyclophilin-like"/>
    <property type="match status" value="1"/>
</dbReference>
<reference evidence="5 6" key="1">
    <citation type="submission" date="2022-10" db="EMBL/GenBank/DDBJ databases">
        <title>Aestuariibacter sp. AA17 isolated from Montipora capitata coral fragment.</title>
        <authorList>
            <person name="Emsley S.A."/>
            <person name="Pfannmuller K.M."/>
            <person name="Loughran R.M."/>
            <person name="Shlafstein M."/>
            <person name="Papke E."/>
            <person name="Saw J.H."/>
            <person name="Ushijima B."/>
            <person name="Videau P."/>
        </authorList>
    </citation>
    <scope>NUCLEOTIDE SEQUENCE [LARGE SCALE GENOMIC DNA]</scope>
    <source>
        <strain evidence="5 6">AA17</strain>
    </source>
</reference>
<dbReference type="PANTHER" id="PTHR43309">
    <property type="entry name" value="5-OXOPROLINASE SUBUNIT C"/>
    <property type="match status" value="1"/>
</dbReference>
<evidence type="ECO:0000313" key="5">
    <source>
        <dbReference type="EMBL" id="MCV2883930.1"/>
    </source>
</evidence>
<feature type="domain" description="Carboxyltransferase" evidence="4">
    <location>
        <begin position="23"/>
        <end position="309"/>
    </location>
</feature>
<accession>A0ABT3A5H1</accession>
<organism evidence="5 6">
    <name type="scientific">Fluctibacter corallii</name>
    <dbReference type="NCBI Taxonomy" id="2984329"/>
    <lineage>
        <taxon>Bacteria</taxon>
        <taxon>Pseudomonadati</taxon>
        <taxon>Pseudomonadota</taxon>
        <taxon>Gammaproteobacteria</taxon>
        <taxon>Alteromonadales</taxon>
        <taxon>Alteromonadaceae</taxon>
        <taxon>Fluctibacter</taxon>
    </lineage>
</organism>
<dbReference type="EMBL" id="JAOWKX010000002">
    <property type="protein sequence ID" value="MCV2883930.1"/>
    <property type="molecule type" value="Genomic_DNA"/>
</dbReference>
<dbReference type="SMART" id="SM00797">
    <property type="entry name" value="AHS2"/>
    <property type="match status" value="1"/>
</dbReference>
<keyword evidence="3" id="KW-0067">ATP-binding</keyword>
<comment type="caution">
    <text evidence="5">The sequence shown here is derived from an EMBL/GenBank/DDBJ whole genome shotgun (WGS) entry which is preliminary data.</text>
</comment>
<proteinExistence type="predicted"/>
<evidence type="ECO:0000256" key="3">
    <source>
        <dbReference type="ARBA" id="ARBA00022840"/>
    </source>
</evidence>
<dbReference type="PANTHER" id="PTHR43309:SF4">
    <property type="entry name" value="CARBOXYLTRANSFERASE DOMAIN-CONTAINING PROTEIN"/>
    <property type="match status" value="1"/>
</dbReference>
<dbReference type="RefSeq" id="WP_263711143.1">
    <property type="nucleotide sequence ID" value="NZ_JAOWKX010000002.1"/>
</dbReference>
<dbReference type="Gene3D" id="2.40.100.10">
    <property type="entry name" value="Cyclophilin-like"/>
    <property type="match status" value="1"/>
</dbReference>
<keyword evidence="2" id="KW-0378">Hydrolase</keyword>
<keyword evidence="6" id="KW-1185">Reference proteome</keyword>
<evidence type="ECO:0000256" key="1">
    <source>
        <dbReference type="ARBA" id="ARBA00022741"/>
    </source>
</evidence>